<keyword evidence="6 8" id="KW-0472">Membrane</keyword>
<evidence type="ECO:0000256" key="3">
    <source>
        <dbReference type="ARBA" id="ARBA00022475"/>
    </source>
</evidence>
<feature type="transmembrane region" description="Helical" evidence="8">
    <location>
        <begin position="409"/>
        <end position="427"/>
    </location>
</feature>
<reference evidence="10" key="1">
    <citation type="submission" date="2020-10" db="EMBL/GenBank/DDBJ databases">
        <authorList>
            <person name="Gilroy R."/>
        </authorList>
    </citation>
    <scope>NUCLEOTIDE SEQUENCE</scope>
    <source>
        <strain evidence="10">ChiGjej1B1-24693</strain>
    </source>
</reference>
<evidence type="ECO:0000313" key="11">
    <source>
        <dbReference type="Proteomes" id="UP000886842"/>
    </source>
</evidence>
<name>A0A9D1GZC3_9ACTN</name>
<dbReference type="InterPro" id="IPR001750">
    <property type="entry name" value="ND/Mrp_TM"/>
</dbReference>
<dbReference type="PANTHER" id="PTHR42703:SF1">
    <property type="entry name" value="NA(+)_H(+) ANTIPORTER SUBUNIT D1"/>
    <property type="match status" value="1"/>
</dbReference>
<protein>
    <submittedName>
        <fullName evidence="10">Na+/H+ antiporter subunit D</fullName>
    </submittedName>
</protein>
<dbReference type="InterPro" id="IPR003918">
    <property type="entry name" value="NADH_UbQ_OxRdtase"/>
</dbReference>
<feature type="transmembrane region" description="Helical" evidence="8">
    <location>
        <begin position="134"/>
        <end position="154"/>
    </location>
</feature>
<accession>A0A9D1GZC3</accession>
<evidence type="ECO:0000256" key="1">
    <source>
        <dbReference type="ARBA" id="ARBA00004651"/>
    </source>
</evidence>
<dbReference type="GO" id="GO:0008137">
    <property type="term" value="F:NADH dehydrogenase (ubiquinone) activity"/>
    <property type="evidence" value="ECO:0007669"/>
    <property type="project" value="InterPro"/>
</dbReference>
<evidence type="ECO:0000256" key="5">
    <source>
        <dbReference type="ARBA" id="ARBA00022989"/>
    </source>
</evidence>
<dbReference type="Pfam" id="PF00361">
    <property type="entry name" value="Proton_antipo_M"/>
    <property type="match status" value="1"/>
</dbReference>
<feature type="transmembrane region" description="Helical" evidence="8">
    <location>
        <begin position="110"/>
        <end position="128"/>
    </location>
</feature>
<feature type="transmembrane region" description="Helical" evidence="8">
    <location>
        <begin position="77"/>
        <end position="98"/>
    </location>
</feature>
<dbReference type="PANTHER" id="PTHR42703">
    <property type="entry name" value="NADH DEHYDROGENASE"/>
    <property type="match status" value="1"/>
</dbReference>
<sequence length="507" mass="53516">MDNLVAAPVLLPLMGSAITLVVRSRPAVQRITSLACLTLMVVVAGVLTWSADVNGPTVLWLGAWPDQIGIVLVADRLSAILLLISGIVSLLVMVFSLGQDLQERRRETPMSIFHPTFLLLTAGVSNAFLTGDLFNLFVGFEILLFASYVLLTLGGTGERIRAGSTYVIVSIVSSLLFLVAIACVYGATGTVMLADLALRLQELPDQVQLIIHLLLLVVFGIKAAIFPMSAWLPDSYPTAPGPVTAVFAGLLTKVGVYAIIRTETLLFPDSEVGPVLMVVALLTMIVGILGAVAQSEIKRMLSFTLVSHIGYMVFGVALASEAGLAGAIFYTVHHITIQSTLFLVAGLIERRGGSTSLTDLGGLMAMSPVLSVLFFVPAMNLAGIPPMSGFIGKVGLLQAGVETGQPLELAVVGVALVTSLLTLLAMAKVWNRAFWRKVPDAVEGSADQSPRARGRRMPRSMVLTAAAMVALGLGLSVVAGPLYDYALRAAADLLAPIYLDAVVGVVR</sequence>
<comment type="similarity">
    <text evidence="2">Belongs to the CPA3 antiporters (TC 2.A.63) subunit D family.</text>
</comment>
<feature type="transmembrane region" description="Helical" evidence="8">
    <location>
        <begin position="325"/>
        <end position="348"/>
    </location>
</feature>
<evidence type="ECO:0000256" key="7">
    <source>
        <dbReference type="RuleBase" id="RU000320"/>
    </source>
</evidence>
<feature type="transmembrane region" description="Helical" evidence="8">
    <location>
        <begin position="272"/>
        <end position="293"/>
    </location>
</feature>
<feature type="domain" description="NADH:quinone oxidoreductase/Mrp antiporter transmembrane" evidence="9">
    <location>
        <begin position="131"/>
        <end position="412"/>
    </location>
</feature>
<feature type="transmembrane region" description="Helical" evidence="8">
    <location>
        <begin position="6"/>
        <end position="22"/>
    </location>
</feature>
<organism evidence="10 11">
    <name type="scientific">Candidatus Avipropionibacterium avicola</name>
    <dbReference type="NCBI Taxonomy" id="2840701"/>
    <lineage>
        <taxon>Bacteria</taxon>
        <taxon>Bacillati</taxon>
        <taxon>Actinomycetota</taxon>
        <taxon>Actinomycetes</taxon>
        <taxon>Propionibacteriales</taxon>
        <taxon>Propionibacteriaceae</taxon>
        <taxon>Propionibacteriaceae incertae sedis</taxon>
        <taxon>Candidatus Avipropionibacterium</taxon>
    </lineage>
</organism>
<feature type="transmembrane region" description="Helical" evidence="8">
    <location>
        <begin position="243"/>
        <end position="260"/>
    </location>
</feature>
<keyword evidence="3" id="KW-1003">Cell membrane</keyword>
<keyword evidence="4 7" id="KW-0812">Transmembrane</keyword>
<dbReference type="InterPro" id="IPR050586">
    <property type="entry name" value="CPA3_Na-H_Antiporter_D"/>
</dbReference>
<feature type="transmembrane region" description="Helical" evidence="8">
    <location>
        <begin position="300"/>
        <end position="319"/>
    </location>
</feature>
<dbReference type="PRINTS" id="PR01437">
    <property type="entry name" value="NUOXDRDTASE4"/>
</dbReference>
<proteinExistence type="inferred from homology"/>
<gene>
    <name evidence="10" type="ORF">IAA98_11775</name>
</gene>
<evidence type="ECO:0000256" key="8">
    <source>
        <dbReference type="SAM" id="Phobius"/>
    </source>
</evidence>
<evidence type="ECO:0000256" key="2">
    <source>
        <dbReference type="ARBA" id="ARBA00005346"/>
    </source>
</evidence>
<comment type="subcellular location">
    <subcellularLocation>
        <location evidence="1">Cell membrane</location>
        <topology evidence="1">Multi-pass membrane protein</topology>
    </subcellularLocation>
    <subcellularLocation>
        <location evidence="7">Membrane</location>
        <topology evidence="7">Multi-pass membrane protein</topology>
    </subcellularLocation>
</comment>
<dbReference type="AlphaFoldDB" id="A0A9D1GZC3"/>
<evidence type="ECO:0000256" key="6">
    <source>
        <dbReference type="ARBA" id="ARBA00023136"/>
    </source>
</evidence>
<dbReference type="Proteomes" id="UP000886842">
    <property type="component" value="Unassembled WGS sequence"/>
</dbReference>
<dbReference type="EMBL" id="DVLP01000344">
    <property type="protein sequence ID" value="HIT76254.1"/>
    <property type="molecule type" value="Genomic_DNA"/>
</dbReference>
<dbReference type="NCBIfam" id="NF009308">
    <property type="entry name" value="PRK12665.1"/>
    <property type="match status" value="1"/>
</dbReference>
<feature type="transmembrane region" description="Helical" evidence="8">
    <location>
        <begin position="207"/>
        <end position="231"/>
    </location>
</feature>
<reference evidence="10" key="2">
    <citation type="journal article" date="2021" name="PeerJ">
        <title>Extensive microbial diversity within the chicken gut microbiome revealed by metagenomics and culture.</title>
        <authorList>
            <person name="Gilroy R."/>
            <person name="Ravi A."/>
            <person name="Getino M."/>
            <person name="Pursley I."/>
            <person name="Horton D.L."/>
            <person name="Alikhan N.F."/>
            <person name="Baker D."/>
            <person name="Gharbi K."/>
            <person name="Hall N."/>
            <person name="Watson M."/>
            <person name="Adriaenssens E.M."/>
            <person name="Foster-Nyarko E."/>
            <person name="Jarju S."/>
            <person name="Secka A."/>
            <person name="Antonio M."/>
            <person name="Oren A."/>
            <person name="Chaudhuri R.R."/>
            <person name="La Ragione R."/>
            <person name="Hildebrand F."/>
            <person name="Pallen M.J."/>
        </authorList>
    </citation>
    <scope>NUCLEOTIDE SEQUENCE</scope>
    <source>
        <strain evidence="10">ChiGjej1B1-24693</strain>
    </source>
</reference>
<comment type="caution">
    <text evidence="10">The sequence shown here is derived from an EMBL/GenBank/DDBJ whole genome shotgun (WGS) entry which is preliminary data.</text>
</comment>
<feature type="transmembrane region" description="Helical" evidence="8">
    <location>
        <begin position="461"/>
        <end position="479"/>
    </location>
</feature>
<keyword evidence="5 8" id="KW-1133">Transmembrane helix</keyword>
<evidence type="ECO:0000256" key="4">
    <source>
        <dbReference type="ARBA" id="ARBA00022692"/>
    </source>
</evidence>
<feature type="transmembrane region" description="Helical" evidence="8">
    <location>
        <begin position="34"/>
        <end position="51"/>
    </location>
</feature>
<dbReference type="GO" id="GO:0005886">
    <property type="term" value="C:plasma membrane"/>
    <property type="evidence" value="ECO:0007669"/>
    <property type="project" value="UniProtKB-SubCell"/>
</dbReference>
<feature type="transmembrane region" description="Helical" evidence="8">
    <location>
        <begin position="166"/>
        <end position="187"/>
    </location>
</feature>
<dbReference type="GO" id="GO:0042773">
    <property type="term" value="P:ATP synthesis coupled electron transport"/>
    <property type="evidence" value="ECO:0007669"/>
    <property type="project" value="InterPro"/>
</dbReference>
<evidence type="ECO:0000313" key="10">
    <source>
        <dbReference type="EMBL" id="HIT76254.1"/>
    </source>
</evidence>
<evidence type="ECO:0000259" key="9">
    <source>
        <dbReference type="Pfam" id="PF00361"/>
    </source>
</evidence>